<evidence type="ECO:0000313" key="1">
    <source>
        <dbReference type="EMBL" id="RTZ46309.1"/>
    </source>
</evidence>
<protein>
    <recommendedName>
        <fullName evidence="3">Exo-alpha-sialidase</fullName>
    </recommendedName>
</protein>
<gene>
    <name evidence="1" type="ORF">EJ377_18215</name>
</gene>
<reference evidence="1 2" key="1">
    <citation type="submission" date="2018-12" db="EMBL/GenBank/DDBJ databases">
        <title>Draft Genome Sequence of Chryseobacterium arthrosphaerae strain ED882-96 Isolated from the Blood of a Patient with Liver Cirrhosis in Taiwan.</title>
        <authorList>
            <person name="Lin J.-N."/>
            <person name="Lai C.-H."/>
            <person name="Yang C.-H."/>
            <person name="Huang Y.-H."/>
        </authorList>
    </citation>
    <scope>NUCLEOTIDE SEQUENCE [LARGE SCALE GENOMIC DNA]</scope>
    <source>
        <strain evidence="1 2">ED882-96</strain>
    </source>
</reference>
<dbReference type="EMBL" id="RYFC01000003">
    <property type="protein sequence ID" value="RTZ46309.1"/>
    <property type="molecule type" value="Genomic_DNA"/>
</dbReference>
<dbReference type="Proteomes" id="UP000276953">
    <property type="component" value="Unassembled WGS sequence"/>
</dbReference>
<accession>A0A432DT35</accession>
<organism evidence="1 2">
    <name type="scientific">Chryseobacterium arthrosphaerae</name>
    <dbReference type="NCBI Taxonomy" id="651561"/>
    <lineage>
        <taxon>Bacteria</taxon>
        <taxon>Pseudomonadati</taxon>
        <taxon>Bacteroidota</taxon>
        <taxon>Flavobacteriia</taxon>
        <taxon>Flavobacteriales</taxon>
        <taxon>Weeksellaceae</taxon>
        <taxon>Chryseobacterium group</taxon>
        <taxon>Chryseobacterium</taxon>
    </lineage>
</organism>
<name>A0A432DT35_9FLAO</name>
<sequence>MHSVRKTEGQPFQFAFTFQTCHGARGTHSTLSIYIGKVYQTNAYSENIIDPVKQRTKNLPYDNFDTIYAIRQEEFDKKVNDIPIPLIVKTGQLKGTIAILYTTDSFLSNDYYLRISKDNGKTWKNYFTGLVANQHYFLKSNSGYPLWKDENHLQIEADITRMTQHHVYGASPEYAIVKDNALLTLTFLKF</sequence>
<evidence type="ECO:0000313" key="2">
    <source>
        <dbReference type="Proteomes" id="UP000276953"/>
    </source>
</evidence>
<dbReference type="AlphaFoldDB" id="A0A432DT35"/>
<evidence type="ECO:0008006" key="3">
    <source>
        <dbReference type="Google" id="ProtNLM"/>
    </source>
</evidence>
<comment type="caution">
    <text evidence="1">The sequence shown here is derived from an EMBL/GenBank/DDBJ whole genome shotgun (WGS) entry which is preliminary data.</text>
</comment>
<proteinExistence type="predicted"/>